<organism evidence="3 4">
    <name type="scientific">Heliophilum fasciatum</name>
    <dbReference type="NCBI Taxonomy" id="35700"/>
    <lineage>
        <taxon>Bacteria</taxon>
        <taxon>Bacillati</taxon>
        <taxon>Bacillota</taxon>
        <taxon>Clostridia</taxon>
        <taxon>Eubacteriales</taxon>
        <taxon>Heliobacteriaceae</taxon>
        <taxon>Heliophilum</taxon>
    </lineage>
</organism>
<keyword evidence="1" id="KW-1133">Transmembrane helix</keyword>
<dbReference type="OrthoDB" id="9792533at2"/>
<name>A0A4R2R6R5_9FIRM</name>
<dbReference type="RefSeq" id="WP_131921178.1">
    <property type="nucleotide sequence ID" value="NZ_JAOQNU010000064.1"/>
</dbReference>
<dbReference type="Pfam" id="PF10080">
    <property type="entry name" value="FtrD-like"/>
    <property type="match status" value="1"/>
</dbReference>
<comment type="caution">
    <text evidence="3">The sequence shown here is derived from an EMBL/GenBank/DDBJ whole genome shotgun (WGS) entry which is preliminary data.</text>
</comment>
<dbReference type="EMBL" id="SLXT01000062">
    <property type="protein sequence ID" value="TCP57558.1"/>
    <property type="molecule type" value="Genomic_DNA"/>
</dbReference>
<sequence>MKETMIKKGAFWATVAVALGIIVYYSFTPGQVSGSSDGSITILKNEVTSTATFYPVTVDGTKMEVLAVRATDGTVRTALNTCQVCFDSGRGYYKQDRNYLVCQNCGNAFHIDQIEKIKGGCNPVPIGAMDKQDNGNSLIIPAAYLKDQTHYFSRWKI</sequence>
<evidence type="ECO:0000256" key="1">
    <source>
        <dbReference type="SAM" id="Phobius"/>
    </source>
</evidence>
<dbReference type="Proteomes" id="UP000294813">
    <property type="component" value="Unassembled WGS sequence"/>
</dbReference>
<keyword evidence="1" id="KW-0472">Membrane</keyword>
<keyword evidence="4" id="KW-1185">Reference proteome</keyword>
<proteinExistence type="predicted"/>
<protein>
    <submittedName>
        <fullName evidence="3">Putative membrane protein DUF2318</fullName>
    </submittedName>
</protein>
<feature type="transmembrane region" description="Helical" evidence="1">
    <location>
        <begin position="9"/>
        <end position="27"/>
    </location>
</feature>
<feature type="domain" description="Membrane iron-sulfur containing protein FtrD-like" evidence="2">
    <location>
        <begin position="50"/>
        <end position="152"/>
    </location>
</feature>
<gene>
    <name evidence="3" type="ORF">EDD73_1621</name>
</gene>
<dbReference type="AlphaFoldDB" id="A0A4R2R6R5"/>
<reference evidence="3 4" key="1">
    <citation type="submission" date="2019-03" db="EMBL/GenBank/DDBJ databases">
        <title>Genomic Encyclopedia of Type Strains, Phase IV (KMG-IV): sequencing the most valuable type-strain genomes for metagenomic binning, comparative biology and taxonomic classification.</title>
        <authorList>
            <person name="Goeker M."/>
        </authorList>
    </citation>
    <scope>NUCLEOTIDE SEQUENCE [LARGE SCALE GENOMIC DNA]</scope>
    <source>
        <strain evidence="3 4">DSM 11170</strain>
    </source>
</reference>
<dbReference type="InterPro" id="IPR018758">
    <property type="entry name" value="FtrD-like"/>
</dbReference>
<keyword evidence="1" id="KW-0812">Transmembrane</keyword>
<evidence type="ECO:0000313" key="3">
    <source>
        <dbReference type="EMBL" id="TCP57558.1"/>
    </source>
</evidence>
<evidence type="ECO:0000259" key="2">
    <source>
        <dbReference type="Pfam" id="PF10080"/>
    </source>
</evidence>
<accession>A0A4R2R6R5</accession>
<evidence type="ECO:0000313" key="4">
    <source>
        <dbReference type="Proteomes" id="UP000294813"/>
    </source>
</evidence>